<evidence type="ECO:0000313" key="1">
    <source>
        <dbReference type="EMBL" id="KAJ1527948.1"/>
    </source>
</evidence>
<dbReference type="EMBL" id="JAPTSV010000005">
    <property type="protein sequence ID" value="KAJ1527948.1"/>
    <property type="molecule type" value="Genomic_DNA"/>
</dbReference>
<dbReference type="Proteomes" id="UP001075354">
    <property type="component" value="Chromosome 5"/>
</dbReference>
<evidence type="ECO:0000313" key="2">
    <source>
        <dbReference type="Proteomes" id="UP001075354"/>
    </source>
</evidence>
<dbReference type="AlphaFoldDB" id="A0AAV7XVJ6"/>
<comment type="caution">
    <text evidence="1">The sequence shown here is derived from an EMBL/GenBank/DDBJ whole genome shotgun (WGS) entry which is preliminary data.</text>
</comment>
<proteinExistence type="predicted"/>
<accession>A0AAV7XVJ6</accession>
<protein>
    <submittedName>
        <fullName evidence="1">Uncharacterized protein</fullName>
    </submittedName>
</protein>
<keyword evidence="2" id="KW-1185">Reference proteome</keyword>
<reference evidence="1" key="1">
    <citation type="submission" date="2022-12" db="EMBL/GenBank/DDBJ databases">
        <title>Chromosome-level genome assembly of the bean flower thrips Megalurothrips usitatus.</title>
        <authorList>
            <person name="Ma L."/>
            <person name="Liu Q."/>
            <person name="Li H."/>
            <person name="Cai W."/>
        </authorList>
    </citation>
    <scope>NUCLEOTIDE SEQUENCE</scope>
    <source>
        <strain evidence="1">Cailab_2022a</strain>
    </source>
</reference>
<gene>
    <name evidence="1" type="ORF">ONE63_007881</name>
</gene>
<organism evidence="1 2">
    <name type="scientific">Megalurothrips usitatus</name>
    <name type="common">bean blossom thrips</name>
    <dbReference type="NCBI Taxonomy" id="439358"/>
    <lineage>
        <taxon>Eukaryota</taxon>
        <taxon>Metazoa</taxon>
        <taxon>Ecdysozoa</taxon>
        <taxon>Arthropoda</taxon>
        <taxon>Hexapoda</taxon>
        <taxon>Insecta</taxon>
        <taxon>Pterygota</taxon>
        <taxon>Neoptera</taxon>
        <taxon>Paraneoptera</taxon>
        <taxon>Thysanoptera</taxon>
        <taxon>Terebrantia</taxon>
        <taxon>Thripoidea</taxon>
        <taxon>Thripidae</taxon>
        <taxon>Megalurothrips</taxon>
    </lineage>
</organism>
<sequence length="208" mass="22817">MKTPEMAVSPPLGSECRCVPLSLSHELRVDRGRLSPASPPFFSCWFGHPQGDADVWWRLVLRRQARGWGSTAPSWALELQLATTEERESVFRRQPRLHIAAPRENTSVRPELAADPVGAQTNYILRTVDARVICAQGAGVSGVRQPVLCGNNFVVLGYLGTQAPVHICDLDAGAVGRVDVDGEDGDNRRLIVRVTFTVDYHKVVPVAL</sequence>
<name>A0AAV7XVJ6_9NEOP</name>